<feature type="domain" description="Alpha-carbonic anhydrase" evidence="2">
    <location>
        <begin position="30"/>
        <end position="118"/>
    </location>
</feature>
<feature type="signal peptide" evidence="1">
    <location>
        <begin position="1"/>
        <end position="23"/>
    </location>
</feature>
<name>A0ABM1ABE3_APLCA</name>
<dbReference type="PROSITE" id="PS51144">
    <property type="entry name" value="ALPHA_CA_2"/>
    <property type="match status" value="1"/>
</dbReference>
<dbReference type="Gene3D" id="3.10.200.10">
    <property type="entry name" value="Alpha carbonic anhydrase"/>
    <property type="match status" value="1"/>
</dbReference>
<evidence type="ECO:0000313" key="3">
    <source>
        <dbReference type="Proteomes" id="UP000694888"/>
    </source>
</evidence>
<proteinExistence type="predicted"/>
<reference evidence="4" key="1">
    <citation type="submission" date="2025-08" db="UniProtKB">
        <authorList>
            <consortium name="RefSeq"/>
        </authorList>
    </citation>
    <scope>IDENTIFICATION</scope>
</reference>
<keyword evidence="3" id="KW-1185">Reference proteome</keyword>
<evidence type="ECO:0000313" key="4">
    <source>
        <dbReference type="RefSeq" id="XP_012944467.2"/>
    </source>
</evidence>
<organism evidence="3 4">
    <name type="scientific">Aplysia californica</name>
    <name type="common">California sea hare</name>
    <dbReference type="NCBI Taxonomy" id="6500"/>
    <lineage>
        <taxon>Eukaryota</taxon>
        <taxon>Metazoa</taxon>
        <taxon>Spiralia</taxon>
        <taxon>Lophotrochozoa</taxon>
        <taxon>Mollusca</taxon>
        <taxon>Gastropoda</taxon>
        <taxon>Heterobranchia</taxon>
        <taxon>Euthyneura</taxon>
        <taxon>Tectipleura</taxon>
        <taxon>Aplysiida</taxon>
        <taxon>Aplysioidea</taxon>
        <taxon>Aplysiidae</taxon>
        <taxon>Aplysia</taxon>
    </lineage>
</organism>
<feature type="non-terminal residue" evidence="4">
    <location>
        <position position="118"/>
    </location>
</feature>
<dbReference type="Proteomes" id="UP000694888">
    <property type="component" value="Unplaced"/>
</dbReference>
<dbReference type="Pfam" id="PF00194">
    <property type="entry name" value="Carb_anhydrase"/>
    <property type="match status" value="1"/>
</dbReference>
<feature type="chain" id="PRO_5045978657" evidence="1">
    <location>
        <begin position="24"/>
        <end position="118"/>
    </location>
</feature>
<dbReference type="RefSeq" id="XP_012944467.2">
    <property type="nucleotide sequence ID" value="XM_013089013.2"/>
</dbReference>
<dbReference type="InterPro" id="IPR036398">
    <property type="entry name" value="CA_dom_sf"/>
</dbReference>
<keyword evidence="1" id="KW-0732">Signal</keyword>
<sequence>MILLEAVLTFATCSTLWLPTAEGSNSPWATWWAYSGLAGPQHWGLLNPDWSLCRTGKFQSPIDVEPQRLLYDPRLRRTNIRIPDKVQATLKNTGNDLTLTIDDSLMNWANFSDGPFLY</sequence>
<gene>
    <name evidence="4" type="primary">LOC106013399</name>
</gene>
<dbReference type="SUPFAM" id="SSF51069">
    <property type="entry name" value="Carbonic anhydrase"/>
    <property type="match status" value="1"/>
</dbReference>
<dbReference type="GeneID" id="106013399"/>
<evidence type="ECO:0000256" key="1">
    <source>
        <dbReference type="SAM" id="SignalP"/>
    </source>
</evidence>
<dbReference type="InterPro" id="IPR001148">
    <property type="entry name" value="CA_dom"/>
</dbReference>
<protein>
    <submittedName>
        <fullName evidence="4">Carbonic anhydrase-related protein 11</fullName>
    </submittedName>
</protein>
<evidence type="ECO:0000259" key="2">
    <source>
        <dbReference type="PROSITE" id="PS51144"/>
    </source>
</evidence>
<accession>A0ABM1ABE3</accession>